<dbReference type="InterPro" id="IPR036390">
    <property type="entry name" value="WH_DNA-bd_sf"/>
</dbReference>
<protein>
    <submittedName>
        <fullName evidence="10">DNA translocase FtsK</fullName>
    </submittedName>
</protein>
<reference evidence="11" key="1">
    <citation type="journal article" date="2019" name="Int. J. Syst. Evol. Microbiol.">
        <title>The Global Catalogue of Microorganisms (GCM) 10K type strain sequencing project: providing services to taxonomists for standard genome sequencing and annotation.</title>
        <authorList>
            <consortium name="The Broad Institute Genomics Platform"/>
            <consortium name="The Broad Institute Genome Sequencing Center for Infectious Disease"/>
            <person name="Wu L."/>
            <person name="Ma J."/>
        </authorList>
    </citation>
    <scope>NUCLEOTIDE SEQUENCE [LARGE SCALE GENOMIC DNA]</scope>
    <source>
        <strain evidence="11">TBRC 7912</strain>
    </source>
</reference>
<dbReference type="SMART" id="SM00843">
    <property type="entry name" value="Ftsk_gamma"/>
    <property type="match status" value="1"/>
</dbReference>
<dbReference type="InterPro" id="IPR002543">
    <property type="entry name" value="FtsK_dom"/>
</dbReference>
<dbReference type="PANTHER" id="PTHR22683">
    <property type="entry name" value="SPORULATION PROTEIN RELATED"/>
    <property type="match status" value="1"/>
</dbReference>
<feature type="compositionally biased region" description="Low complexity" evidence="7">
    <location>
        <begin position="305"/>
        <end position="331"/>
    </location>
</feature>
<dbReference type="SUPFAM" id="SSF52540">
    <property type="entry name" value="P-loop containing nucleoside triphosphate hydrolases"/>
    <property type="match status" value="1"/>
</dbReference>
<gene>
    <name evidence="10" type="ORF">ACFOYY_14805</name>
</gene>
<feature type="transmembrane region" description="Helical" evidence="8">
    <location>
        <begin position="74"/>
        <end position="93"/>
    </location>
</feature>
<keyword evidence="8" id="KW-1133">Transmembrane helix</keyword>
<keyword evidence="8" id="KW-0812">Transmembrane</keyword>
<accession>A0ABV8EYR0</accession>
<dbReference type="RefSeq" id="WP_386190072.1">
    <property type="nucleotide sequence ID" value="NZ_JBHSBC010000013.1"/>
</dbReference>
<feature type="transmembrane region" description="Helical" evidence="8">
    <location>
        <begin position="135"/>
        <end position="156"/>
    </location>
</feature>
<evidence type="ECO:0000256" key="4">
    <source>
        <dbReference type="ARBA" id="ARBA00023125"/>
    </source>
</evidence>
<name>A0ABV8EYR0_9ACTN</name>
<dbReference type="Proteomes" id="UP001595698">
    <property type="component" value="Unassembled WGS sequence"/>
</dbReference>
<evidence type="ECO:0000313" key="10">
    <source>
        <dbReference type="EMBL" id="MFC3981406.1"/>
    </source>
</evidence>
<evidence type="ECO:0000256" key="6">
    <source>
        <dbReference type="PROSITE-ProRule" id="PRU00289"/>
    </source>
</evidence>
<keyword evidence="3 6" id="KW-0067">ATP-binding</keyword>
<dbReference type="Pfam" id="PF17854">
    <property type="entry name" value="FtsK_alpha"/>
    <property type="match status" value="1"/>
</dbReference>
<keyword evidence="11" id="KW-1185">Reference proteome</keyword>
<proteinExistence type="inferred from homology"/>
<dbReference type="SUPFAM" id="SSF46785">
    <property type="entry name" value="Winged helix' DNA-binding domain"/>
    <property type="match status" value="1"/>
</dbReference>
<sequence length="827" mass="86254">MTAQPHRRAPRPTPRTPSNRRSPAPQRRPTAPPRPSATAAAARRAYTNTARAFGARVRTFGAGRPAPACRRDGFGLAAAIVLVVLSLAWATGWEIFEPVRMLCLLLAGSLTALVWVAVAVLAWQLLRGLESQAALRWLLAGWAAVVTGAAGLAHLAHGSPDVQHVAAAGGLAGALVVTPVEALPSALIALVLVLVMVAGVLAVTRTPPRRVPHGLRALRARLGRHTSPAPEQAPAPAPAGEPDLYDQDQGAEPTVVIDTGWDERLVRPTVTPDPVEPGAPAAPAEPAEPAEPVTVRPDLVQDRGPYSSPLLHAAPSAVPAPAAEQHPQEEAVPPVVPVVRTASTAVSLPSPSLLRPGSVPRPSTAATQKVVDDLTGVLADFKVGAQVIGATRGPTITRYEIVLNPGVKVEKVTGLAKNIAYAVGSPDVRILSPIPGKSAIGVEIPNADKDLVSLGDILRSAAAQNDRHPLIVGLGKDVEGQVILANLAKMPHLLIAGATGAGKSVCVNGLISSILMRATPEEVRMVLIDPKRVELAVYAGIPHLITPIITNPKKAAEALEWVVGEMDRRYDTLAACGFRHVDDYNAAVKAGQVTAAPGADPLEPYPYLLVIVDELADLMMVAPRDVEDSIVRITQLARAAGIHLVIATQRPSVDVVTGLIKANVPSRLAFATSSLADSRVILDQPGAEKLVGQGDALFLPMGASQPVRLQNAFISEKETAGIVAAWTSAVSTASPAESSPASPAGGSDGVGDDLDLLVQAAELVVTTQFGSTSMLQRKLRVGFNKANRLMGLLESRNVVGPGEGSTAREVLVKPDGLTDLLQKLRSA</sequence>
<dbReference type="InterPro" id="IPR041027">
    <property type="entry name" value="FtsK_alpha"/>
</dbReference>
<feature type="domain" description="FtsK" evidence="9">
    <location>
        <begin position="479"/>
        <end position="679"/>
    </location>
</feature>
<feature type="compositionally biased region" description="Basic residues" evidence="7">
    <location>
        <begin position="1"/>
        <end position="10"/>
    </location>
</feature>
<feature type="compositionally biased region" description="Low complexity" evidence="7">
    <location>
        <begin position="276"/>
        <end position="292"/>
    </location>
</feature>
<feature type="binding site" evidence="6">
    <location>
        <begin position="497"/>
        <end position="504"/>
    </location>
    <ligand>
        <name>ATP</name>
        <dbReference type="ChEBI" id="CHEBI:30616"/>
    </ligand>
</feature>
<dbReference type="InterPro" id="IPR027417">
    <property type="entry name" value="P-loop_NTPase"/>
</dbReference>
<dbReference type="SMART" id="SM00382">
    <property type="entry name" value="AAA"/>
    <property type="match status" value="1"/>
</dbReference>
<dbReference type="InterPro" id="IPR003593">
    <property type="entry name" value="AAA+_ATPase"/>
</dbReference>
<dbReference type="Gene3D" id="3.40.50.300">
    <property type="entry name" value="P-loop containing nucleotide triphosphate hydrolases"/>
    <property type="match status" value="1"/>
</dbReference>
<dbReference type="InterPro" id="IPR050206">
    <property type="entry name" value="FtsK/SpoIIIE/SftA"/>
</dbReference>
<feature type="region of interest" description="Disordered" evidence="7">
    <location>
        <begin position="1"/>
        <end position="37"/>
    </location>
</feature>
<dbReference type="Pfam" id="PF01580">
    <property type="entry name" value="FtsK_SpoIIIE"/>
    <property type="match status" value="1"/>
</dbReference>
<evidence type="ECO:0000256" key="8">
    <source>
        <dbReference type="SAM" id="Phobius"/>
    </source>
</evidence>
<evidence type="ECO:0000256" key="1">
    <source>
        <dbReference type="ARBA" id="ARBA00006474"/>
    </source>
</evidence>
<feature type="transmembrane region" description="Helical" evidence="8">
    <location>
        <begin position="182"/>
        <end position="203"/>
    </location>
</feature>
<keyword evidence="8" id="KW-0472">Membrane</keyword>
<dbReference type="Pfam" id="PF09397">
    <property type="entry name" value="FtsK_gamma"/>
    <property type="match status" value="1"/>
</dbReference>
<dbReference type="Gene3D" id="3.30.980.40">
    <property type="match status" value="1"/>
</dbReference>
<organism evidence="10 11">
    <name type="scientific">Streptosporangium jomthongense</name>
    <dbReference type="NCBI Taxonomy" id="1193683"/>
    <lineage>
        <taxon>Bacteria</taxon>
        <taxon>Bacillati</taxon>
        <taxon>Actinomycetota</taxon>
        <taxon>Actinomycetes</taxon>
        <taxon>Streptosporangiales</taxon>
        <taxon>Streptosporangiaceae</taxon>
        <taxon>Streptosporangium</taxon>
    </lineage>
</organism>
<dbReference type="CDD" id="cd01127">
    <property type="entry name" value="TrwB_TraG_TraD_VirD4"/>
    <property type="match status" value="1"/>
</dbReference>
<keyword evidence="2 6" id="KW-0547">Nucleotide-binding</keyword>
<keyword evidence="4" id="KW-0238">DNA-binding</keyword>
<evidence type="ECO:0000256" key="5">
    <source>
        <dbReference type="ARBA" id="ARBA00024986"/>
    </source>
</evidence>
<evidence type="ECO:0000256" key="2">
    <source>
        <dbReference type="ARBA" id="ARBA00022741"/>
    </source>
</evidence>
<dbReference type="EMBL" id="JBHSBC010000013">
    <property type="protein sequence ID" value="MFC3981406.1"/>
    <property type="molecule type" value="Genomic_DNA"/>
</dbReference>
<dbReference type="PROSITE" id="PS50901">
    <property type="entry name" value="FTSK"/>
    <property type="match status" value="1"/>
</dbReference>
<evidence type="ECO:0000256" key="3">
    <source>
        <dbReference type="ARBA" id="ARBA00022840"/>
    </source>
</evidence>
<feature type="transmembrane region" description="Helical" evidence="8">
    <location>
        <begin position="99"/>
        <end position="123"/>
    </location>
</feature>
<feature type="compositionally biased region" description="Low complexity" evidence="7">
    <location>
        <begin position="16"/>
        <end position="29"/>
    </location>
</feature>
<evidence type="ECO:0000313" key="11">
    <source>
        <dbReference type="Proteomes" id="UP001595698"/>
    </source>
</evidence>
<dbReference type="InterPro" id="IPR018541">
    <property type="entry name" value="Ftsk_gamma"/>
</dbReference>
<dbReference type="InterPro" id="IPR036388">
    <property type="entry name" value="WH-like_DNA-bd_sf"/>
</dbReference>
<comment type="caution">
    <text evidence="10">The sequence shown here is derived from an EMBL/GenBank/DDBJ whole genome shotgun (WGS) entry which is preliminary data.</text>
</comment>
<dbReference type="PANTHER" id="PTHR22683:SF41">
    <property type="entry name" value="DNA TRANSLOCASE FTSK"/>
    <property type="match status" value="1"/>
</dbReference>
<comment type="function">
    <text evidence="5">Essential cell division protein that coordinates cell division and chromosome segregation. The N-terminus is involved in assembly of the cell-division machinery. The C-terminus functions as a DNA motor that moves dsDNA in an ATP-dependent manner towards the dif recombination site, which is located within the replication terminus region. Required for activation of the Xer recombinase, allowing activation of chromosome unlinking by recombination.</text>
</comment>
<dbReference type="Gene3D" id="1.10.10.10">
    <property type="entry name" value="Winged helix-like DNA-binding domain superfamily/Winged helix DNA-binding domain"/>
    <property type="match status" value="1"/>
</dbReference>
<evidence type="ECO:0000259" key="9">
    <source>
        <dbReference type="PROSITE" id="PS50901"/>
    </source>
</evidence>
<comment type="similarity">
    <text evidence="1">Belongs to the FtsK/SpoIIIE/SftA family.</text>
</comment>
<evidence type="ECO:0000256" key="7">
    <source>
        <dbReference type="SAM" id="MobiDB-lite"/>
    </source>
</evidence>
<feature type="region of interest" description="Disordered" evidence="7">
    <location>
        <begin position="224"/>
        <end position="331"/>
    </location>
</feature>